<dbReference type="AlphaFoldDB" id="A0A0J1GIS5"/>
<keyword evidence="3" id="KW-1185">Reference proteome</keyword>
<gene>
    <name evidence="2" type="ORF">ABT58_16180</name>
</gene>
<dbReference type="PANTHER" id="PTHR40278">
    <property type="entry name" value="DNA UTILIZATION PROTEIN HOFN"/>
    <property type="match status" value="1"/>
</dbReference>
<protein>
    <recommendedName>
        <fullName evidence="4">Pilus assembly protein PilS</fullName>
    </recommendedName>
</protein>
<evidence type="ECO:0008006" key="4">
    <source>
        <dbReference type="Google" id="ProtNLM"/>
    </source>
</evidence>
<reference evidence="2 3" key="1">
    <citation type="submission" date="2015-05" db="EMBL/GenBank/DDBJ databases">
        <title>Photobacterium galathea sp. nov.</title>
        <authorList>
            <person name="Machado H."/>
            <person name="Gram L."/>
        </authorList>
    </citation>
    <scope>NUCLEOTIDE SEQUENCE [LARGE SCALE GENOMIC DNA]</scope>
    <source>
        <strain evidence="2 3">DSM 25995</strain>
    </source>
</reference>
<dbReference type="InterPro" id="IPR007813">
    <property type="entry name" value="PilN"/>
</dbReference>
<sequence length="213" mass="23512">MIAKLNLLPWREEKKKQHKERFWGLLAGSAGCALLVLWLASSLIGRQQDIQQARNAQLKQEIAVLEERLALLPELDRQRDALIKRLAVITDIQKGRNHVTRLLSLLPSVVPQGVYLDDMSMAGSRVKINGIGDSNGRLATLLSNGEQSEWLSEVGMHSIVVNKDKPQEQKEFKASFSLLSPDMVAAKAAQVQAQSQSLQASQAVNLQGGTNEQ</sequence>
<evidence type="ECO:0000313" key="3">
    <source>
        <dbReference type="Proteomes" id="UP000036426"/>
    </source>
</evidence>
<accession>A0A0J1GIS5</accession>
<dbReference type="InterPro" id="IPR052534">
    <property type="entry name" value="Extracell_DNA_Util/SecSys_Comp"/>
</dbReference>
<dbReference type="GO" id="GO:0043107">
    <property type="term" value="P:type IV pilus-dependent motility"/>
    <property type="evidence" value="ECO:0007669"/>
    <property type="project" value="TreeGrafter"/>
</dbReference>
<keyword evidence="1" id="KW-0812">Transmembrane</keyword>
<proteinExistence type="predicted"/>
<dbReference type="Proteomes" id="UP000036426">
    <property type="component" value="Unassembled WGS sequence"/>
</dbReference>
<name>A0A0J1GIS5_9GAMM</name>
<dbReference type="PANTHER" id="PTHR40278:SF2">
    <property type="entry name" value="TYPE IV PILUS INNER MEMBRANE COMPONENT PILN"/>
    <property type="match status" value="1"/>
</dbReference>
<keyword evidence="1" id="KW-0472">Membrane</keyword>
<dbReference type="GO" id="GO:0043683">
    <property type="term" value="P:type IV pilus assembly"/>
    <property type="evidence" value="ECO:0007669"/>
    <property type="project" value="TreeGrafter"/>
</dbReference>
<dbReference type="EMBL" id="LDOV01000029">
    <property type="protein sequence ID" value="KLU99622.1"/>
    <property type="molecule type" value="Genomic_DNA"/>
</dbReference>
<dbReference type="PATRIC" id="fig|754436.4.peg.3431"/>
<evidence type="ECO:0000313" key="2">
    <source>
        <dbReference type="EMBL" id="KLU99622.1"/>
    </source>
</evidence>
<organism evidence="2 3">
    <name type="scientific">Photobacterium aphoticum</name>
    <dbReference type="NCBI Taxonomy" id="754436"/>
    <lineage>
        <taxon>Bacteria</taxon>
        <taxon>Pseudomonadati</taxon>
        <taxon>Pseudomonadota</taxon>
        <taxon>Gammaproteobacteria</taxon>
        <taxon>Vibrionales</taxon>
        <taxon>Vibrionaceae</taxon>
        <taxon>Photobacterium</taxon>
    </lineage>
</organism>
<dbReference type="PROSITE" id="PS51257">
    <property type="entry name" value="PROKAR_LIPOPROTEIN"/>
    <property type="match status" value="1"/>
</dbReference>
<evidence type="ECO:0000256" key="1">
    <source>
        <dbReference type="SAM" id="Phobius"/>
    </source>
</evidence>
<keyword evidence="1" id="KW-1133">Transmembrane helix</keyword>
<dbReference type="RefSeq" id="WP_047875480.1">
    <property type="nucleotide sequence ID" value="NZ_BMYC01000005.1"/>
</dbReference>
<feature type="transmembrane region" description="Helical" evidence="1">
    <location>
        <begin position="21"/>
        <end position="40"/>
    </location>
</feature>
<dbReference type="Pfam" id="PF05137">
    <property type="entry name" value="PilN"/>
    <property type="match status" value="1"/>
</dbReference>
<comment type="caution">
    <text evidence="2">The sequence shown here is derived from an EMBL/GenBank/DDBJ whole genome shotgun (WGS) entry which is preliminary data.</text>
</comment>
<dbReference type="OrthoDB" id="5296173at2"/>